<keyword evidence="6" id="KW-1185">Reference proteome</keyword>
<dbReference type="SMART" id="SM00034">
    <property type="entry name" value="CLECT"/>
    <property type="match status" value="1"/>
</dbReference>
<evidence type="ECO:0000256" key="2">
    <source>
        <dbReference type="SAM" id="SignalP"/>
    </source>
</evidence>
<keyword evidence="2" id="KW-0732">Signal</keyword>
<dbReference type="CDD" id="cd00037">
    <property type="entry name" value="CLECT"/>
    <property type="match status" value="1"/>
</dbReference>
<proteinExistence type="predicted"/>
<dbReference type="SUPFAM" id="SSF56436">
    <property type="entry name" value="C-type lectin-like"/>
    <property type="match status" value="1"/>
</dbReference>
<evidence type="ECO:0000313" key="4">
    <source>
        <dbReference type="EMBL" id="ESO04511.1"/>
    </source>
</evidence>
<sequence>MTKVIWTLFILALAEIVRSEVNKKVYSRAFSYLAVNGKKRESITNDNLRGINYRPLSKNCSCVLKLADFWYSVATDLFGGCMAFVNHGCPEKFDYIIENHKCFSMQAAARTWQASRSLCNNFLSSHPVVIESSNENLAVRFYSISVVKEFTQCSLTGFPNTFVIWTGSYITYVNNKRTSFLWAPYPTQSKPVTFTNWIPGEPNSPTDYTDYCVCYGLTADYFGWNDNYCKLNFCTVCEIDLDL</sequence>
<dbReference type="GO" id="GO:0030246">
    <property type="term" value="F:carbohydrate binding"/>
    <property type="evidence" value="ECO:0000318"/>
    <property type="project" value="GO_Central"/>
</dbReference>
<dbReference type="GO" id="GO:0006955">
    <property type="term" value="P:immune response"/>
    <property type="evidence" value="ECO:0000318"/>
    <property type="project" value="GO_Central"/>
</dbReference>
<feature type="chain" id="PRO_5010980241" description="C-type lectin domain-containing protein" evidence="2">
    <location>
        <begin position="20"/>
        <end position="243"/>
    </location>
</feature>
<dbReference type="InterPro" id="IPR018378">
    <property type="entry name" value="C-type_lectin_CS"/>
</dbReference>
<dbReference type="EMBL" id="AMQM01004087">
    <property type="status" value="NOT_ANNOTATED_CDS"/>
    <property type="molecule type" value="Genomic_DNA"/>
</dbReference>
<dbReference type="InterPro" id="IPR016187">
    <property type="entry name" value="CTDL_fold"/>
</dbReference>
<dbReference type="InParanoid" id="T1F531"/>
<dbReference type="PANTHER" id="PTHR22802:SF379">
    <property type="entry name" value="CHONDROITIN SULFATE PROTEOGLYCAN 2 ISOFORM X1"/>
    <property type="match status" value="1"/>
</dbReference>
<dbReference type="PROSITE" id="PS50041">
    <property type="entry name" value="C_TYPE_LECTIN_2"/>
    <property type="match status" value="1"/>
</dbReference>
<dbReference type="RefSeq" id="XP_009017090.1">
    <property type="nucleotide sequence ID" value="XM_009018842.1"/>
</dbReference>
<protein>
    <recommendedName>
        <fullName evidence="3">C-type lectin domain-containing protein</fullName>
    </recommendedName>
</protein>
<gene>
    <name evidence="5" type="primary">20203930</name>
    <name evidence="4" type="ORF">HELRODRAFT_172158</name>
</gene>
<evidence type="ECO:0000256" key="1">
    <source>
        <dbReference type="ARBA" id="ARBA00023157"/>
    </source>
</evidence>
<organism evidence="5 6">
    <name type="scientific">Helobdella robusta</name>
    <name type="common">Californian leech</name>
    <dbReference type="NCBI Taxonomy" id="6412"/>
    <lineage>
        <taxon>Eukaryota</taxon>
        <taxon>Metazoa</taxon>
        <taxon>Spiralia</taxon>
        <taxon>Lophotrochozoa</taxon>
        <taxon>Annelida</taxon>
        <taxon>Clitellata</taxon>
        <taxon>Hirudinea</taxon>
        <taxon>Rhynchobdellida</taxon>
        <taxon>Glossiphoniidae</taxon>
        <taxon>Helobdella</taxon>
    </lineage>
</organism>
<dbReference type="AlphaFoldDB" id="T1F531"/>
<dbReference type="InterPro" id="IPR051004">
    <property type="entry name" value="DC-SIGN_domain-containing"/>
</dbReference>
<dbReference type="InterPro" id="IPR001304">
    <property type="entry name" value="C-type_lectin-like"/>
</dbReference>
<evidence type="ECO:0000259" key="3">
    <source>
        <dbReference type="PROSITE" id="PS50041"/>
    </source>
</evidence>
<dbReference type="GO" id="GO:0038187">
    <property type="term" value="F:pattern recognition receptor activity"/>
    <property type="evidence" value="ECO:0000318"/>
    <property type="project" value="GO_Central"/>
</dbReference>
<reference evidence="4 6" key="2">
    <citation type="journal article" date="2013" name="Nature">
        <title>Insights into bilaterian evolution from three spiralian genomes.</title>
        <authorList>
            <person name="Simakov O."/>
            <person name="Marletaz F."/>
            <person name="Cho S.J."/>
            <person name="Edsinger-Gonzales E."/>
            <person name="Havlak P."/>
            <person name="Hellsten U."/>
            <person name="Kuo D.H."/>
            <person name="Larsson T."/>
            <person name="Lv J."/>
            <person name="Arendt D."/>
            <person name="Savage R."/>
            <person name="Osoegawa K."/>
            <person name="de Jong P."/>
            <person name="Grimwood J."/>
            <person name="Chapman J.A."/>
            <person name="Shapiro H."/>
            <person name="Aerts A."/>
            <person name="Otillar R.P."/>
            <person name="Terry A.Y."/>
            <person name="Boore J.L."/>
            <person name="Grigoriev I.V."/>
            <person name="Lindberg D.R."/>
            <person name="Seaver E.C."/>
            <person name="Weisblat D.A."/>
            <person name="Putnam N.H."/>
            <person name="Rokhsar D.S."/>
        </authorList>
    </citation>
    <scope>NUCLEOTIDE SEQUENCE</scope>
</reference>
<accession>T1F531</accession>
<reference evidence="6" key="1">
    <citation type="submission" date="2012-12" db="EMBL/GenBank/DDBJ databases">
        <authorList>
            <person name="Hellsten U."/>
            <person name="Grimwood J."/>
            <person name="Chapman J.A."/>
            <person name="Shapiro H."/>
            <person name="Aerts A."/>
            <person name="Otillar R.P."/>
            <person name="Terry A.Y."/>
            <person name="Boore J.L."/>
            <person name="Simakov O."/>
            <person name="Marletaz F."/>
            <person name="Cho S.-J."/>
            <person name="Edsinger-Gonzales E."/>
            <person name="Havlak P."/>
            <person name="Kuo D.-H."/>
            <person name="Larsson T."/>
            <person name="Lv J."/>
            <person name="Arendt D."/>
            <person name="Savage R."/>
            <person name="Osoegawa K."/>
            <person name="de Jong P."/>
            <person name="Lindberg D.R."/>
            <person name="Seaver E.C."/>
            <person name="Weisblat D.A."/>
            <person name="Putnam N.H."/>
            <person name="Grigoriev I.V."/>
            <person name="Rokhsar D.S."/>
        </authorList>
    </citation>
    <scope>NUCLEOTIDE SEQUENCE</scope>
</reference>
<dbReference type="Proteomes" id="UP000015101">
    <property type="component" value="Unassembled WGS sequence"/>
</dbReference>
<dbReference type="GO" id="GO:0009897">
    <property type="term" value="C:external side of plasma membrane"/>
    <property type="evidence" value="ECO:0000318"/>
    <property type="project" value="GO_Central"/>
</dbReference>
<dbReference type="PROSITE" id="PS00615">
    <property type="entry name" value="C_TYPE_LECTIN_1"/>
    <property type="match status" value="1"/>
</dbReference>
<evidence type="ECO:0000313" key="5">
    <source>
        <dbReference type="EnsemblMetazoa" id="HelroP172158"/>
    </source>
</evidence>
<feature type="domain" description="C-type lectin" evidence="3">
    <location>
        <begin position="98"/>
        <end position="238"/>
    </location>
</feature>
<dbReference type="KEGG" id="hro:HELRODRAFT_172158"/>
<dbReference type="EnsemblMetazoa" id="HelroT172158">
    <property type="protein sequence ID" value="HelroP172158"/>
    <property type="gene ID" value="HelroG172158"/>
</dbReference>
<dbReference type="Gene3D" id="3.10.100.10">
    <property type="entry name" value="Mannose-Binding Protein A, subunit A"/>
    <property type="match status" value="1"/>
</dbReference>
<feature type="signal peptide" evidence="2">
    <location>
        <begin position="1"/>
        <end position="19"/>
    </location>
</feature>
<dbReference type="CTD" id="20203930"/>
<evidence type="ECO:0000313" key="6">
    <source>
        <dbReference type="Proteomes" id="UP000015101"/>
    </source>
</evidence>
<dbReference type="PANTHER" id="PTHR22802">
    <property type="entry name" value="C-TYPE LECTIN SUPERFAMILY MEMBER"/>
    <property type="match status" value="1"/>
</dbReference>
<dbReference type="OrthoDB" id="6083465at2759"/>
<dbReference type="InterPro" id="IPR016186">
    <property type="entry name" value="C-type_lectin-like/link_sf"/>
</dbReference>
<keyword evidence="1" id="KW-1015">Disulfide bond</keyword>
<dbReference type="HOGENOM" id="CLU_070181_0_0_1"/>
<dbReference type="EMBL" id="KB096457">
    <property type="protein sequence ID" value="ESO04511.1"/>
    <property type="molecule type" value="Genomic_DNA"/>
</dbReference>
<dbReference type="GeneID" id="20203930"/>
<reference evidence="5" key="3">
    <citation type="submission" date="2015-06" db="UniProtKB">
        <authorList>
            <consortium name="EnsemblMetazoa"/>
        </authorList>
    </citation>
    <scope>IDENTIFICATION</scope>
</reference>
<name>T1F531_HELRO</name>